<feature type="compositionally biased region" description="Basic and acidic residues" evidence="1">
    <location>
        <begin position="10"/>
        <end position="21"/>
    </location>
</feature>
<sequence>MKRGNSKASAQEKKKEPEKKASASKPSKAQKKLKFKQEESSESAKIDSDFGEFLKTYDHTEEDTGSEEEVTQKFPRTKKSKKKVSKLLESVQDSN</sequence>
<dbReference type="EMBL" id="LXQA010103256">
    <property type="protein sequence ID" value="MCI16968.1"/>
    <property type="molecule type" value="Genomic_DNA"/>
</dbReference>
<feature type="compositionally biased region" description="Basic and acidic residues" evidence="1">
    <location>
        <begin position="35"/>
        <end position="48"/>
    </location>
</feature>
<keyword evidence="3" id="KW-1185">Reference proteome</keyword>
<evidence type="ECO:0000313" key="2">
    <source>
        <dbReference type="EMBL" id="MCI16968.1"/>
    </source>
</evidence>
<proteinExistence type="predicted"/>
<feature type="compositionally biased region" description="Basic residues" evidence="1">
    <location>
        <begin position="75"/>
        <end position="85"/>
    </location>
</feature>
<evidence type="ECO:0000313" key="3">
    <source>
        <dbReference type="Proteomes" id="UP000265520"/>
    </source>
</evidence>
<organism evidence="2 3">
    <name type="scientific">Trifolium medium</name>
    <dbReference type="NCBI Taxonomy" id="97028"/>
    <lineage>
        <taxon>Eukaryota</taxon>
        <taxon>Viridiplantae</taxon>
        <taxon>Streptophyta</taxon>
        <taxon>Embryophyta</taxon>
        <taxon>Tracheophyta</taxon>
        <taxon>Spermatophyta</taxon>
        <taxon>Magnoliopsida</taxon>
        <taxon>eudicotyledons</taxon>
        <taxon>Gunneridae</taxon>
        <taxon>Pentapetalae</taxon>
        <taxon>rosids</taxon>
        <taxon>fabids</taxon>
        <taxon>Fabales</taxon>
        <taxon>Fabaceae</taxon>
        <taxon>Papilionoideae</taxon>
        <taxon>50 kb inversion clade</taxon>
        <taxon>NPAAA clade</taxon>
        <taxon>Hologalegina</taxon>
        <taxon>IRL clade</taxon>
        <taxon>Trifolieae</taxon>
        <taxon>Trifolium</taxon>
    </lineage>
</organism>
<evidence type="ECO:0000256" key="1">
    <source>
        <dbReference type="SAM" id="MobiDB-lite"/>
    </source>
</evidence>
<reference evidence="2 3" key="1">
    <citation type="journal article" date="2018" name="Front. Plant Sci.">
        <title>Red Clover (Trifolium pratense) and Zigzag Clover (T. medium) - A Picture of Genomic Similarities and Differences.</title>
        <authorList>
            <person name="Dluhosova J."/>
            <person name="Istvanek J."/>
            <person name="Nedelnik J."/>
            <person name="Repkova J."/>
        </authorList>
    </citation>
    <scope>NUCLEOTIDE SEQUENCE [LARGE SCALE GENOMIC DNA]</scope>
    <source>
        <strain evidence="3">cv. 10/8</strain>
        <tissue evidence="2">Leaf</tissue>
    </source>
</reference>
<name>A0A392PYQ0_9FABA</name>
<comment type="caution">
    <text evidence="2">The sequence shown here is derived from an EMBL/GenBank/DDBJ whole genome shotgun (WGS) entry which is preliminary data.</text>
</comment>
<protein>
    <submittedName>
        <fullName evidence="2">Uncharacterized protein</fullName>
    </submittedName>
</protein>
<dbReference type="AlphaFoldDB" id="A0A392PYQ0"/>
<dbReference type="Proteomes" id="UP000265520">
    <property type="component" value="Unassembled WGS sequence"/>
</dbReference>
<feature type="compositionally biased region" description="Acidic residues" evidence="1">
    <location>
        <begin position="60"/>
        <end position="69"/>
    </location>
</feature>
<feature type="region of interest" description="Disordered" evidence="1">
    <location>
        <begin position="1"/>
        <end position="95"/>
    </location>
</feature>
<accession>A0A392PYQ0</accession>